<keyword evidence="3" id="KW-1185">Reference proteome</keyword>
<name>A0A545TLR5_9GAMM</name>
<keyword evidence="1" id="KW-0812">Transmembrane</keyword>
<feature type="transmembrane region" description="Helical" evidence="1">
    <location>
        <begin position="137"/>
        <end position="155"/>
    </location>
</feature>
<protein>
    <submittedName>
        <fullName evidence="2">GntP family permease</fullName>
    </submittedName>
</protein>
<dbReference type="Proteomes" id="UP000319732">
    <property type="component" value="Unassembled WGS sequence"/>
</dbReference>
<keyword evidence="1" id="KW-1133">Transmembrane helix</keyword>
<feature type="transmembrane region" description="Helical" evidence="1">
    <location>
        <begin position="301"/>
        <end position="322"/>
    </location>
</feature>
<dbReference type="PANTHER" id="PTHR30354:SF11">
    <property type="entry name" value="PERMEASE"/>
    <property type="match status" value="1"/>
</dbReference>
<feature type="transmembrane region" description="Helical" evidence="1">
    <location>
        <begin position="104"/>
        <end position="125"/>
    </location>
</feature>
<feature type="transmembrane region" description="Helical" evidence="1">
    <location>
        <begin position="382"/>
        <end position="402"/>
    </location>
</feature>
<feature type="transmembrane region" description="Helical" evidence="1">
    <location>
        <begin position="175"/>
        <end position="198"/>
    </location>
</feature>
<dbReference type="PANTHER" id="PTHR30354">
    <property type="entry name" value="GNT FAMILY GLUCONATE TRANSPORTER"/>
    <property type="match status" value="1"/>
</dbReference>
<reference evidence="2 3" key="1">
    <citation type="submission" date="2019-06" db="EMBL/GenBank/DDBJ databases">
        <title>Whole genome sequence for Cellvibrionaceae sp. R142.</title>
        <authorList>
            <person name="Wang G."/>
        </authorList>
    </citation>
    <scope>NUCLEOTIDE SEQUENCE [LARGE SCALE GENOMIC DNA]</scope>
    <source>
        <strain evidence="2 3">R142</strain>
    </source>
</reference>
<dbReference type="PIRSF" id="PIRSF002746">
    <property type="entry name" value="Gluconate_transporter"/>
    <property type="match status" value="1"/>
</dbReference>
<keyword evidence="1" id="KW-0472">Membrane</keyword>
<dbReference type="OrthoDB" id="9787129at2"/>
<organism evidence="2 3">
    <name type="scientific">Exilibacterium tricleocarpae</name>
    <dbReference type="NCBI Taxonomy" id="2591008"/>
    <lineage>
        <taxon>Bacteria</taxon>
        <taxon>Pseudomonadati</taxon>
        <taxon>Pseudomonadota</taxon>
        <taxon>Gammaproteobacteria</taxon>
        <taxon>Cellvibrionales</taxon>
        <taxon>Cellvibrionaceae</taxon>
        <taxon>Exilibacterium</taxon>
    </lineage>
</organism>
<feature type="transmembrane region" description="Helical" evidence="1">
    <location>
        <begin position="227"/>
        <end position="247"/>
    </location>
</feature>
<dbReference type="EMBL" id="VHSG01000013">
    <property type="protein sequence ID" value="TQV78128.1"/>
    <property type="molecule type" value="Genomic_DNA"/>
</dbReference>
<dbReference type="AlphaFoldDB" id="A0A545TLR5"/>
<evidence type="ECO:0000256" key="1">
    <source>
        <dbReference type="SAM" id="Phobius"/>
    </source>
</evidence>
<dbReference type="GO" id="GO:0015128">
    <property type="term" value="F:gluconate transmembrane transporter activity"/>
    <property type="evidence" value="ECO:0007669"/>
    <property type="project" value="InterPro"/>
</dbReference>
<accession>A0A545TLR5</accession>
<feature type="transmembrane region" description="Helical" evidence="1">
    <location>
        <begin position="259"/>
        <end position="281"/>
    </location>
</feature>
<feature type="transmembrane region" description="Helical" evidence="1">
    <location>
        <begin position="422"/>
        <end position="447"/>
    </location>
</feature>
<feature type="transmembrane region" description="Helical" evidence="1">
    <location>
        <begin position="342"/>
        <end position="370"/>
    </location>
</feature>
<comment type="caution">
    <text evidence="2">The sequence shown here is derived from an EMBL/GenBank/DDBJ whole genome shotgun (WGS) entry which is preliminary data.</text>
</comment>
<dbReference type="RefSeq" id="WP_142904907.1">
    <property type="nucleotide sequence ID" value="NZ_ML660094.1"/>
</dbReference>
<proteinExistence type="predicted"/>
<dbReference type="Pfam" id="PF02447">
    <property type="entry name" value="GntP_permease"/>
    <property type="match status" value="1"/>
</dbReference>
<evidence type="ECO:0000313" key="3">
    <source>
        <dbReference type="Proteomes" id="UP000319732"/>
    </source>
</evidence>
<dbReference type="GO" id="GO:0005886">
    <property type="term" value="C:plasma membrane"/>
    <property type="evidence" value="ECO:0007669"/>
    <property type="project" value="TreeGrafter"/>
</dbReference>
<dbReference type="InterPro" id="IPR003474">
    <property type="entry name" value="Glcn_transporter"/>
</dbReference>
<gene>
    <name evidence="2" type="ORF">FKG94_13700</name>
</gene>
<sequence length="448" mass="46053">MSLIALLIVAVLFIVVSTSVYKLHPFAALVFAAFGFGVFSGMPLVEVVAAVNRGFGDTIGYIGIVIVGGSIIGTFLQKSGGAQQIAQAVLRLTGKKNTTPTMGVVGYLVSMPVFCDSGFVLLSPVNKALVKKAGGSLAAGAVALSLGLFATHSMVPPTPGPVAAAGILEADLGLVIVWGLVVSLVALIGGILFAVYVASKVTLGEGADAGRDELQEWELMSSKQPSALAAALPILFPIGLIVLRSIAELPSRPFADGQWVNFLVFVGQPSVALLIGVMLVLAIPRRLDARILSDRGWIGEAIAAAAVIIVITGAGGAFGSVLQASQIGEVIGARMADWQLGILLPFLVAAAIKTAQGSSTVAIVTTASLLAPLMDSLGFDTAVAKALVVVAIGAGSMVVSHANDSYFWVVTQFSGMTVQQGYKLQTLGSLVQGSIAAFVVWLLSLWLL</sequence>
<evidence type="ECO:0000313" key="2">
    <source>
        <dbReference type="EMBL" id="TQV78128.1"/>
    </source>
</evidence>
<feature type="transmembrane region" description="Helical" evidence="1">
    <location>
        <begin position="28"/>
        <end position="51"/>
    </location>
</feature>
<feature type="transmembrane region" description="Helical" evidence="1">
    <location>
        <begin position="58"/>
        <end position="76"/>
    </location>
</feature>